<evidence type="ECO:0000313" key="1">
    <source>
        <dbReference type="EMBL" id="ASD52161.1"/>
    </source>
</evidence>
<protein>
    <submittedName>
        <fullName evidence="1">RIIA protector from prophage-induced early lysis</fullName>
    </submittedName>
</protein>
<reference evidence="1 2" key="1">
    <citation type="submission" date="2017-04" db="EMBL/GenBank/DDBJ databases">
        <title>Isolation of lytic bacteriophages infecting Pseudomonas strains for biocontrol of fish and shrimp spoilage during chilled storage.</title>
        <authorList>
            <person name="Yang Z."/>
            <person name="Tao X."/>
            <person name="Gao L."/>
            <person name="Rao S."/>
        </authorList>
    </citation>
    <scope>NUCLEOTIDE SEQUENCE [LARGE SCALE GENOMIC DNA]</scope>
</reference>
<dbReference type="InterPro" id="IPR036890">
    <property type="entry name" value="HATPase_C_sf"/>
</dbReference>
<sequence length="680" mass="77587">MIPVSNASLIIGGNVNTTEVYGMDVTAKTFKIFSDTIYKNKIRAIARELICNMADAHEQVGNHRPFSIIPPTEFNLTVTFRDFGPGLSPEQVIKVFAVYFRSTKTESINQIGELGLGAKTPYCYNTRSFVMHSYQNGIKRSYACMMGENGPVPPQLISEEETTERDGLEIIIPVAQEDIQTWENEIVYCLRPFKKYAPFNYEHVNFFTEDQIQDRSDVHGQSIYALYCNIVYPLKDVPGLSWGILKEKYPSPVIRFEPGLLDFMPSREELSLDKTTIKNVIERVNTVQKEILDETAAKLAAISNLRERTRAFSKLGHNTRSAIKSDYDIKIMDSVELTESQRLSIMNGSYLHFYPASRRKTWSYNARKRLVSLAPIKDRINIHTTSLNVLVVDVESKRTKAIRQIEALNRGMTDLIVVTCNSALNALSEYMDGDELNIFYASKVMEGVTKVPRTKTESRPASPNVYSYVDGYIKHLNLTASEVANLKGYAMYQYFDDFIDIDSVDSQSKISIMNPSRSRILDLAEAAGIKKEHVYFIRMSARKAVERSELKSLFPELLKEYEKRAKFGVSHHFAYNISSFGYRIQMIRSPDSILLNYLIGLTGVKCEFNNVELFTSVCNSDQWKALDAMVYKRTDTLKDRIRNLLNIMQPNRVISSFICSYSECDQSADFIIGQYEELLK</sequence>
<proteinExistence type="predicted"/>
<evidence type="ECO:0000313" key="2">
    <source>
        <dbReference type="Proteomes" id="UP000247773"/>
    </source>
</evidence>
<accession>A0A2U7NF84</accession>
<organism evidence="1 2">
    <name type="scientific">Pseudomonas phage PspYZU05</name>
    <dbReference type="NCBI Taxonomy" id="1983556"/>
    <lineage>
        <taxon>Viruses</taxon>
        <taxon>Duplodnaviria</taxon>
        <taxon>Heunggongvirae</taxon>
        <taxon>Uroviricota</taxon>
        <taxon>Caudoviricetes</taxon>
        <taxon>Pantevenvirales</taxon>
        <taxon>Straboviridae</taxon>
        <taxon>Jiangsuvirus</taxon>
        <taxon>Jiangsuvirus pspyzu05</taxon>
    </lineage>
</organism>
<name>A0A2U7NF84_9CAUD</name>
<keyword evidence="2" id="KW-1185">Reference proteome</keyword>
<dbReference type="Gene3D" id="3.30.565.10">
    <property type="entry name" value="Histidine kinase-like ATPase, C-terminal domain"/>
    <property type="match status" value="1"/>
</dbReference>
<gene>
    <name evidence="1" type="ORF">PspYZU05_209</name>
</gene>
<dbReference type="SUPFAM" id="SSF55874">
    <property type="entry name" value="ATPase domain of HSP90 chaperone/DNA topoisomerase II/histidine kinase"/>
    <property type="match status" value="1"/>
</dbReference>
<dbReference type="EMBL" id="KY971610">
    <property type="protein sequence ID" value="ASD52161.1"/>
    <property type="molecule type" value="Genomic_DNA"/>
</dbReference>
<dbReference type="Proteomes" id="UP000247773">
    <property type="component" value="Genome"/>
</dbReference>